<dbReference type="AlphaFoldDB" id="A0A494ZR35"/>
<dbReference type="EMBL" id="RBZP01000034">
    <property type="protein sequence ID" value="RKQ28175.1"/>
    <property type="molecule type" value="Genomic_DNA"/>
</dbReference>
<name>A0A494ZR35_9BACI</name>
<dbReference type="RefSeq" id="WP_121206184.1">
    <property type="nucleotide sequence ID" value="NZ_RBZP01000034.1"/>
</dbReference>
<sequence length="67" mass="7862">MTGTALLINKDHTVTVLENVEHEVYNQLVAQEDSEEIECTINNKEVHLHPIEKVVWYEDTIDWTYGY</sequence>
<evidence type="ECO:0000313" key="2">
    <source>
        <dbReference type="Proteomes" id="UP000269301"/>
    </source>
</evidence>
<comment type="caution">
    <text evidence="1">The sequence shown here is derived from an EMBL/GenBank/DDBJ whole genome shotgun (WGS) entry which is preliminary data.</text>
</comment>
<keyword evidence="2" id="KW-1185">Reference proteome</keyword>
<organism evidence="1 2">
    <name type="scientific">Oceanobacillus halophilus</name>
    <dbReference type="NCBI Taxonomy" id="930130"/>
    <lineage>
        <taxon>Bacteria</taxon>
        <taxon>Bacillati</taxon>
        <taxon>Bacillota</taxon>
        <taxon>Bacilli</taxon>
        <taxon>Bacillales</taxon>
        <taxon>Bacillaceae</taxon>
        <taxon>Oceanobacillus</taxon>
    </lineage>
</organism>
<reference evidence="1 2" key="1">
    <citation type="journal article" date="2016" name="Int. J. Syst. Evol. Microbiol.">
        <title>Oceanobacillus halophilus sp. nov., a novel moderately halophilic bacterium from a hypersaline lake.</title>
        <authorList>
            <person name="Amoozegar M.A."/>
            <person name="Bagheri M."/>
            <person name="Makhdoumi A."/>
            <person name="Nikou M.M."/>
            <person name="Fazeli S.A.S."/>
            <person name="Schumann P."/>
            <person name="Sproer C."/>
            <person name="Sanchez-Porro C."/>
            <person name="Ventosa A."/>
        </authorList>
    </citation>
    <scope>NUCLEOTIDE SEQUENCE [LARGE SCALE GENOMIC DNA]</scope>
    <source>
        <strain evidence="1 2">DSM 23996</strain>
    </source>
</reference>
<gene>
    <name evidence="1" type="ORF">D8M06_19140</name>
</gene>
<dbReference type="Proteomes" id="UP000269301">
    <property type="component" value="Unassembled WGS sequence"/>
</dbReference>
<accession>A0A494ZR35</accession>
<dbReference type="OrthoDB" id="2937157at2"/>
<evidence type="ECO:0000313" key="1">
    <source>
        <dbReference type="EMBL" id="RKQ28175.1"/>
    </source>
</evidence>
<proteinExistence type="predicted"/>
<protein>
    <submittedName>
        <fullName evidence="1">Uncharacterized protein</fullName>
    </submittedName>
</protein>